<accession>M1W6H1</accession>
<dbReference type="EMBL" id="CAGA01000006">
    <property type="protein sequence ID" value="CCE27873.1"/>
    <property type="molecule type" value="Genomic_DNA"/>
</dbReference>
<sequence length="278" mass="31686">MAEIESLLAQDVFVFIIRPQSPQGRQTIPVPNRFGDQEAEFILTQSPKIQRLSQRLIVALAPYLSARQIWLWIRDITQAYVQATSKLQREILVQLPKEIRHRYGRKIVMRVIKPLYGKSGAGTHWWVTYFGHHLAKLLMETSTYDPCLLVTTEESDCFGIIGMQTDDTLGLGDKAFFDREEVELQKANFAAKPKTSLTHETPLRFNGCMLIQTENHCIYMTQKGQSDKLNLVAFDATDMKQKYVEQRTRGAYVATVCQPEAVYDLAVAAQAQDRPTTT</sequence>
<dbReference type="Proteomes" id="UP000016801">
    <property type="component" value="Unassembled WGS sequence"/>
</dbReference>
<name>M1W6H1_CLAP2</name>
<evidence type="ECO:0008006" key="3">
    <source>
        <dbReference type="Google" id="ProtNLM"/>
    </source>
</evidence>
<comment type="caution">
    <text evidence="1">The sequence shown here is derived from an EMBL/GenBank/DDBJ whole genome shotgun (WGS) entry which is preliminary data.</text>
</comment>
<dbReference type="eggNOG" id="KOG0017">
    <property type="taxonomic scope" value="Eukaryota"/>
</dbReference>
<reference evidence="1 2" key="1">
    <citation type="journal article" date="2013" name="PLoS Genet.">
        <title>Plant-symbiotic fungi as chemical engineers: Multi-genome analysis of the Clavicipitaceae reveals dynamics of alkaloid loci.</title>
        <authorList>
            <person name="Schardl C.L."/>
            <person name="Young C.A."/>
            <person name="Hesse U."/>
            <person name="Amyotte S.G."/>
            <person name="Andreeva K."/>
            <person name="Calie P.J."/>
            <person name="Fleetwood D.J."/>
            <person name="Haws D.C."/>
            <person name="Moore N."/>
            <person name="Oeser B."/>
            <person name="Panaccione D.G."/>
            <person name="Schweri K.K."/>
            <person name="Voisey C.R."/>
            <person name="Farman M.L."/>
            <person name="Jaromczyk J.W."/>
            <person name="Roe B.A."/>
            <person name="O'Sullivan D.M."/>
            <person name="Scott B."/>
            <person name="Tudzynski P."/>
            <person name="An Z."/>
            <person name="Arnaoudova E.G."/>
            <person name="Bullock C.T."/>
            <person name="Charlton N.D."/>
            <person name="Chen L."/>
            <person name="Cox M."/>
            <person name="Dinkins R.D."/>
            <person name="Florea S."/>
            <person name="Glenn A.E."/>
            <person name="Gordon A."/>
            <person name="Gueldener U."/>
            <person name="Harris D.R."/>
            <person name="Hollin W."/>
            <person name="Jaromczyk J."/>
            <person name="Johnson R.D."/>
            <person name="Khan A.K."/>
            <person name="Leistner E."/>
            <person name="Leuchtmann A."/>
            <person name="Li C."/>
            <person name="Liu J."/>
            <person name="Liu J."/>
            <person name="Liu M."/>
            <person name="Mace W."/>
            <person name="Machado C."/>
            <person name="Nagabhyru P."/>
            <person name="Pan J."/>
            <person name="Schmid J."/>
            <person name="Sugawara K."/>
            <person name="Steiner U."/>
            <person name="Takach J.E."/>
            <person name="Tanaka E."/>
            <person name="Webb J.S."/>
            <person name="Wilson E.V."/>
            <person name="Wiseman J.L."/>
            <person name="Yoshida R."/>
            <person name="Zeng Z."/>
        </authorList>
    </citation>
    <scope>NUCLEOTIDE SEQUENCE [LARGE SCALE GENOMIC DNA]</scope>
    <source>
        <strain evidence="1 2">20.1</strain>
    </source>
</reference>
<protein>
    <recommendedName>
        <fullName evidence="3">Reverse transcriptase Ty1/copia-type domain-containing protein</fullName>
    </recommendedName>
</protein>
<dbReference type="HOGENOM" id="CLU_1001172_0_0_1"/>
<dbReference type="OrthoDB" id="4948765at2759"/>
<proteinExistence type="predicted"/>
<dbReference type="AlphaFoldDB" id="M1W6H1"/>
<dbReference type="STRING" id="1111077.M1W6H1"/>
<evidence type="ECO:0000313" key="1">
    <source>
        <dbReference type="EMBL" id="CCE27873.1"/>
    </source>
</evidence>
<gene>
    <name evidence="1" type="ORF">CPUR_01347</name>
</gene>
<evidence type="ECO:0000313" key="2">
    <source>
        <dbReference type="Proteomes" id="UP000016801"/>
    </source>
</evidence>
<dbReference type="VEuPathDB" id="FungiDB:CPUR_01347"/>
<keyword evidence="2" id="KW-1185">Reference proteome</keyword>
<organism evidence="1 2">
    <name type="scientific">Claviceps purpurea (strain 20.1)</name>
    <name type="common">Ergot fungus</name>
    <name type="synonym">Sphacelia segetum</name>
    <dbReference type="NCBI Taxonomy" id="1111077"/>
    <lineage>
        <taxon>Eukaryota</taxon>
        <taxon>Fungi</taxon>
        <taxon>Dikarya</taxon>
        <taxon>Ascomycota</taxon>
        <taxon>Pezizomycotina</taxon>
        <taxon>Sordariomycetes</taxon>
        <taxon>Hypocreomycetidae</taxon>
        <taxon>Hypocreales</taxon>
        <taxon>Clavicipitaceae</taxon>
        <taxon>Claviceps</taxon>
    </lineage>
</organism>